<dbReference type="GO" id="GO:0005634">
    <property type="term" value="C:nucleus"/>
    <property type="evidence" value="ECO:0007669"/>
    <property type="project" value="UniProtKB-SubCell"/>
</dbReference>
<comment type="function">
    <text evidence="13">Acts as a negative regulator of G1 to S cell cycle phase progression by inhibiting cyclin-dependent kinases. Inhibitory effects are additive with GADD45 proteins but also occur in the absence of GADD45 proteins. Acts as a repressor of the orphan nuclear receptor NR4A1 by inhibiting AB domain-mediated transcriptional activity. May be involved in the hormone-mediated regulation of NR4A1 transcriptional activity. May play a role in mitochondrial protein synthesis.</text>
</comment>
<evidence type="ECO:0000256" key="5">
    <source>
        <dbReference type="ARBA" id="ARBA00023054"/>
    </source>
</evidence>
<feature type="region of interest" description="Disordered" evidence="15">
    <location>
        <begin position="222"/>
        <end position="243"/>
    </location>
</feature>
<keyword evidence="5 14" id="KW-0175">Coiled coil</keyword>
<evidence type="ECO:0000256" key="9">
    <source>
        <dbReference type="ARBA" id="ARBA00023306"/>
    </source>
</evidence>
<dbReference type="AlphaFoldDB" id="A0A3S3RPR9"/>
<feature type="coiled-coil region" evidence="14">
    <location>
        <begin position="113"/>
        <end position="213"/>
    </location>
</feature>
<sequence>EEKNDTNETANNATIEETKPESKWVHYTDDEIMAIRDKSGLSPQLKAIKNSELSKPERFQYLHQYRENNVRRYYAKYGKKSGLKPGVMWPSKAKFEFIKQFEATFYPSLEKLWADAKAEKEAAEKEIRQREAEIAANLKKLPQLKKEFFAKLESKRLEAEAERTKKEKLIQDIREYLGYDVDPGDIRFQEALLKKEEEDKLKAKAEKKISKQAKLLAKIAEMTAEEKPADSETKQNASQNKKE</sequence>
<feature type="non-terminal residue" evidence="16">
    <location>
        <position position="1"/>
    </location>
</feature>
<evidence type="ECO:0000313" key="17">
    <source>
        <dbReference type="Proteomes" id="UP000285301"/>
    </source>
</evidence>
<evidence type="ECO:0000256" key="1">
    <source>
        <dbReference type="ARBA" id="ARBA00004123"/>
    </source>
</evidence>
<keyword evidence="6" id="KW-0496">Mitochondrion</keyword>
<evidence type="ECO:0000256" key="6">
    <source>
        <dbReference type="ARBA" id="ARBA00023128"/>
    </source>
</evidence>
<dbReference type="PANTHER" id="PTHR31761:SF1">
    <property type="entry name" value="LARGE RIBOSOMAL SUBUNIT PROTEIN ML64"/>
    <property type="match status" value="1"/>
</dbReference>
<gene>
    <name evidence="16" type="ORF">B4U79_11847</name>
</gene>
<evidence type="ECO:0000256" key="7">
    <source>
        <dbReference type="ARBA" id="ARBA00023242"/>
    </source>
</evidence>
<comment type="caution">
    <text evidence="16">The sequence shown here is derived from an EMBL/GenBank/DDBJ whole genome shotgun (WGS) entry which is preliminary data.</text>
</comment>
<dbReference type="STRING" id="1965070.A0A3S3RPR9"/>
<dbReference type="GO" id="GO:0005840">
    <property type="term" value="C:ribosome"/>
    <property type="evidence" value="ECO:0007669"/>
    <property type="project" value="UniProtKB-KW"/>
</dbReference>
<evidence type="ECO:0000256" key="8">
    <source>
        <dbReference type="ARBA" id="ARBA00023274"/>
    </source>
</evidence>
<dbReference type="Gene3D" id="6.10.280.120">
    <property type="entry name" value="Growth arrest and DNA-damage-inducible proteins-interacting protein 1"/>
    <property type="match status" value="1"/>
</dbReference>
<evidence type="ECO:0000256" key="15">
    <source>
        <dbReference type="SAM" id="MobiDB-lite"/>
    </source>
</evidence>
<protein>
    <recommendedName>
        <fullName evidence="11">Large ribosomal subunit protein mL64</fullName>
    </recommendedName>
    <alternativeName>
        <fullName evidence="10">39S ribosomal protein L59, mitochondrial</fullName>
    </alternativeName>
    <alternativeName>
        <fullName evidence="12">Growth arrest and DNA damage-inducible proteins-interacting protein 1</fullName>
    </alternativeName>
</protein>
<comment type="subcellular location">
    <subcellularLocation>
        <location evidence="2">Mitochondrion</location>
    </subcellularLocation>
    <subcellularLocation>
        <location evidence="1">Nucleus</location>
    </subcellularLocation>
</comment>
<evidence type="ECO:0000256" key="12">
    <source>
        <dbReference type="ARBA" id="ARBA00035485"/>
    </source>
</evidence>
<keyword evidence="9" id="KW-0131">Cell cycle</keyword>
<dbReference type="InterPro" id="IPR018472">
    <property type="entry name" value="Ribosomal_mL64"/>
</dbReference>
<dbReference type="Pfam" id="PF10147">
    <property type="entry name" value="CR6_interact"/>
    <property type="match status" value="1"/>
</dbReference>
<dbReference type="GO" id="GO:1990904">
    <property type="term" value="C:ribonucleoprotein complex"/>
    <property type="evidence" value="ECO:0007669"/>
    <property type="project" value="UniProtKB-KW"/>
</dbReference>
<evidence type="ECO:0000256" key="10">
    <source>
        <dbReference type="ARBA" id="ARBA00030700"/>
    </source>
</evidence>
<evidence type="ECO:0000256" key="13">
    <source>
        <dbReference type="ARBA" id="ARBA00060144"/>
    </source>
</evidence>
<reference evidence="16 17" key="1">
    <citation type="journal article" date="2018" name="Gigascience">
        <title>Genomes of trombidid mites reveal novel predicted allergens and laterally-transferred genes associated with secondary metabolism.</title>
        <authorList>
            <person name="Dong X."/>
            <person name="Chaisiri K."/>
            <person name="Xia D."/>
            <person name="Armstrong S.D."/>
            <person name="Fang Y."/>
            <person name="Donnelly M.J."/>
            <person name="Kadowaki T."/>
            <person name="McGarry J.W."/>
            <person name="Darby A.C."/>
            <person name="Makepeace B.L."/>
        </authorList>
    </citation>
    <scope>NUCLEOTIDE SEQUENCE [LARGE SCALE GENOMIC DNA]</scope>
    <source>
        <strain evidence="16">UoL-WK</strain>
    </source>
</reference>
<feature type="compositionally biased region" description="Basic and acidic residues" evidence="15">
    <location>
        <begin position="224"/>
        <end position="233"/>
    </location>
</feature>
<feature type="compositionally biased region" description="Polar residues" evidence="15">
    <location>
        <begin position="234"/>
        <end position="243"/>
    </location>
</feature>
<evidence type="ECO:0000256" key="4">
    <source>
        <dbReference type="ARBA" id="ARBA00022980"/>
    </source>
</evidence>
<dbReference type="GO" id="GO:0005739">
    <property type="term" value="C:mitochondrion"/>
    <property type="evidence" value="ECO:0007669"/>
    <property type="project" value="UniProtKB-SubCell"/>
</dbReference>
<dbReference type="InterPro" id="IPR043035">
    <property type="entry name" value="Ribosomal_mL64_sf"/>
</dbReference>
<proteinExistence type="inferred from homology"/>
<evidence type="ECO:0000256" key="2">
    <source>
        <dbReference type="ARBA" id="ARBA00004173"/>
    </source>
</evidence>
<evidence type="ECO:0000256" key="11">
    <source>
        <dbReference type="ARBA" id="ARBA00035184"/>
    </source>
</evidence>
<evidence type="ECO:0000256" key="14">
    <source>
        <dbReference type="SAM" id="Coils"/>
    </source>
</evidence>
<keyword evidence="8" id="KW-0687">Ribonucleoprotein</keyword>
<evidence type="ECO:0000256" key="3">
    <source>
        <dbReference type="ARBA" id="ARBA00005421"/>
    </source>
</evidence>
<comment type="similarity">
    <text evidence="3">Belongs to the mitochondrion-specific ribosomal protein mL64 family.</text>
</comment>
<accession>A0A3S3RPR9</accession>
<keyword evidence="17" id="KW-1185">Reference proteome</keyword>
<organism evidence="16 17">
    <name type="scientific">Dinothrombium tinctorium</name>
    <dbReference type="NCBI Taxonomy" id="1965070"/>
    <lineage>
        <taxon>Eukaryota</taxon>
        <taxon>Metazoa</taxon>
        <taxon>Ecdysozoa</taxon>
        <taxon>Arthropoda</taxon>
        <taxon>Chelicerata</taxon>
        <taxon>Arachnida</taxon>
        <taxon>Acari</taxon>
        <taxon>Acariformes</taxon>
        <taxon>Trombidiformes</taxon>
        <taxon>Prostigmata</taxon>
        <taxon>Anystina</taxon>
        <taxon>Parasitengona</taxon>
        <taxon>Trombidioidea</taxon>
        <taxon>Trombidiidae</taxon>
        <taxon>Dinothrombium</taxon>
    </lineage>
</organism>
<name>A0A3S3RPR9_9ACAR</name>
<evidence type="ECO:0000313" key="16">
    <source>
        <dbReference type="EMBL" id="RWS02927.1"/>
    </source>
</evidence>
<dbReference type="OrthoDB" id="6247992at2759"/>
<keyword evidence="7" id="KW-0539">Nucleus</keyword>
<dbReference type="Proteomes" id="UP000285301">
    <property type="component" value="Unassembled WGS sequence"/>
</dbReference>
<keyword evidence="4" id="KW-0689">Ribosomal protein</keyword>
<dbReference type="EMBL" id="NCKU01007051">
    <property type="protein sequence ID" value="RWS02927.1"/>
    <property type="molecule type" value="Genomic_DNA"/>
</dbReference>
<dbReference type="PANTHER" id="PTHR31761">
    <property type="entry name" value="GROWTH ARREST AND DNA DAMAGE-INDUCIBLE PROTEINS-INTERACTING PROTEIN 1 GADD45GIP1"/>
    <property type="match status" value="1"/>
</dbReference>